<accession>A0ABW5S257</accession>
<dbReference type="PANTHER" id="PTHR41283:SF1">
    <property type="entry name" value="AMINOGLYCOSIDE PHOSPHOTRANSFERASE DOMAIN-CONTAINING PROTEIN"/>
    <property type="match status" value="1"/>
</dbReference>
<dbReference type="InterPro" id="IPR011009">
    <property type="entry name" value="Kinase-like_dom_sf"/>
</dbReference>
<evidence type="ECO:0000259" key="1">
    <source>
        <dbReference type="Pfam" id="PF01636"/>
    </source>
</evidence>
<evidence type="ECO:0000313" key="3">
    <source>
        <dbReference type="Proteomes" id="UP001597399"/>
    </source>
</evidence>
<dbReference type="PANTHER" id="PTHR41283">
    <property type="entry name" value="AMINOGLYCOSIDE PHOSPHOTRANSFERASE"/>
    <property type="match status" value="1"/>
</dbReference>
<keyword evidence="2" id="KW-0808">Transferase</keyword>
<dbReference type="SUPFAM" id="SSF56112">
    <property type="entry name" value="Protein kinase-like (PK-like)"/>
    <property type="match status" value="1"/>
</dbReference>
<dbReference type="EC" id="2.7.1.-" evidence="2"/>
<proteinExistence type="predicted"/>
<sequence length="303" mass="35143">MGEHRTSFLGIPGSSDWRQLKPIRSGWSHDQKYTFQSQNQRYLLRLSEGVLYERRKKEFEALNGLNKLPCNVTKPVAFGWCDERRKCYTIMTWLGGEQAAIVLPKLNPEEQYKLGYSAGQIMRKIHRLAAPATRPAWSDLYNHKIDRKLAAYKSCGIRVDDEASMIHVIEANRALLKDRPQTFQHGDYHCGNMVISKTHEIGVIDFDRMDYGDPWEEFNRITWCANVSAAFATGQINGYFENKVPDTFFSLMALYIATNMISSIPWAIDYGGQQISVMKREMKQTLTAYDRFHTPIPKWYRHE</sequence>
<reference evidence="3" key="1">
    <citation type="journal article" date="2019" name="Int. J. Syst. Evol. Microbiol.">
        <title>The Global Catalogue of Microorganisms (GCM) 10K type strain sequencing project: providing services to taxonomists for standard genome sequencing and annotation.</title>
        <authorList>
            <consortium name="The Broad Institute Genomics Platform"/>
            <consortium name="The Broad Institute Genome Sequencing Center for Infectious Disease"/>
            <person name="Wu L."/>
            <person name="Ma J."/>
        </authorList>
    </citation>
    <scope>NUCLEOTIDE SEQUENCE [LARGE SCALE GENOMIC DNA]</scope>
    <source>
        <strain evidence="3">TISTR 2466</strain>
    </source>
</reference>
<comment type="caution">
    <text evidence="2">The sequence shown here is derived from an EMBL/GenBank/DDBJ whole genome shotgun (WGS) entry which is preliminary data.</text>
</comment>
<name>A0ABW5S257_9BACL</name>
<dbReference type="EMBL" id="JBHUMQ010000023">
    <property type="protein sequence ID" value="MFD2693846.1"/>
    <property type="molecule type" value="Genomic_DNA"/>
</dbReference>
<protein>
    <submittedName>
        <fullName evidence="2">Aminoglycoside phosphotransferase family protein</fullName>
        <ecNumber evidence="2">2.7.1.-</ecNumber>
    </submittedName>
</protein>
<dbReference type="Gene3D" id="3.90.1200.10">
    <property type="match status" value="1"/>
</dbReference>
<dbReference type="InterPro" id="IPR002575">
    <property type="entry name" value="Aminoglycoside_PTrfase"/>
</dbReference>
<dbReference type="RefSeq" id="WP_253061308.1">
    <property type="nucleotide sequence ID" value="NZ_JAMXWM010000008.1"/>
</dbReference>
<dbReference type="Pfam" id="PF01636">
    <property type="entry name" value="APH"/>
    <property type="match status" value="1"/>
</dbReference>
<organism evidence="2 3">
    <name type="scientific">Sporolactobacillus shoreicorticis</name>
    <dbReference type="NCBI Taxonomy" id="1923877"/>
    <lineage>
        <taxon>Bacteria</taxon>
        <taxon>Bacillati</taxon>
        <taxon>Bacillota</taxon>
        <taxon>Bacilli</taxon>
        <taxon>Bacillales</taxon>
        <taxon>Sporolactobacillaceae</taxon>
        <taxon>Sporolactobacillus</taxon>
    </lineage>
</organism>
<gene>
    <name evidence="2" type="ORF">ACFSUE_09445</name>
</gene>
<keyword evidence="3" id="KW-1185">Reference proteome</keyword>
<feature type="domain" description="Aminoglycoside phosphotransferase" evidence="1">
    <location>
        <begin position="20"/>
        <end position="240"/>
    </location>
</feature>
<dbReference type="Proteomes" id="UP001597399">
    <property type="component" value="Unassembled WGS sequence"/>
</dbReference>
<dbReference type="GO" id="GO:0016740">
    <property type="term" value="F:transferase activity"/>
    <property type="evidence" value="ECO:0007669"/>
    <property type="project" value="UniProtKB-KW"/>
</dbReference>
<evidence type="ECO:0000313" key="2">
    <source>
        <dbReference type="EMBL" id="MFD2693846.1"/>
    </source>
</evidence>